<protein>
    <submittedName>
        <fullName evidence="2">Glyoxalase</fullName>
    </submittedName>
</protein>
<dbReference type="Gene3D" id="3.30.720.120">
    <property type="match status" value="1"/>
</dbReference>
<keyword evidence="3" id="KW-1185">Reference proteome</keyword>
<dbReference type="RefSeq" id="WP_106762292.1">
    <property type="nucleotide sequence ID" value="NZ_PXNP01000073.1"/>
</dbReference>
<comment type="caution">
    <text evidence="2">The sequence shown here is derived from an EMBL/GenBank/DDBJ whole genome shotgun (WGS) entry which is preliminary data.</text>
</comment>
<dbReference type="Gene3D" id="3.30.720.110">
    <property type="match status" value="1"/>
</dbReference>
<dbReference type="InterPro" id="IPR004360">
    <property type="entry name" value="Glyas_Fos-R_dOase_dom"/>
</dbReference>
<dbReference type="OrthoDB" id="9797663at2"/>
<proteinExistence type="predicted"/>
<dbReference type="PROSITE" id="PS51819">
    <property type="entry name" value="VOC"/>
    <property type="match status" value="1"/>
</dbReference>
<feature type="domain" description="VOC" evidence="1">
    <location>
        <begin position="5"/>
        <end position="124"/>
    </location>
</feature>
<dbReference type="SUPFAM" id="SSF54593">
    <property type="entry name" value="Glyoxalase/Bleomycin resistance protein/Dihydroxybiphenyl dioxygenase"/>
    <property type="match status" value="1"/>
</dbReference>
<evidence type="ECO:0000259" key="1">
    <source>
        <dbReference type="PROSITE" id="PS51819"/>
    </source>
</evidence>
<name>A0A2T1KBU1_9GAMM</name>
<evidence type="ECO:0000313" key="3">
    <source>
        <dbReference type="Proteomes" id="UP000239866"/>
    </source>
</evidence>
<dbReference type="InterPro" id="IPR037523">
    <property type="entry name" value="VOC_core"/>
</dbReference>
<gene>
    <name evidence="2" type="ORF">C7H09_09525</name>
</gene>
<dbReference type="Pfam" id="PF00903">
    <property type="entry name" value="Glyoxalase"/>
    <property type="match status" value="1"/>
</dbReference>
<dbReference type="AlphaFoldDB" id="A0A2T1KBU1"/>
<sequence>MIEPKSSFPVFIVKDLGAAKSFYTENLGFDVVFAGDWYIHLVSSTGVQVGFMLPEQPTQPPVFQKPHSGEGVIFSLEVEDADAAFAAAKSKSLKITLELRSEDWGQRHFCIQDPNGVYLDIVQSFEPTEEYQSDYVSK</sequence>
<dbReference type="Proteomes" id="UP000239866">
    <property type="component" value="Unassembled WGS sequence"/>
</dbReference>
<evidence type="ECO:0000313" key="2">
    <source>
        <dbReference type="EMBL" id="PSF07575.1"/>
    </source>
</evidence>
<organism evidence="2 3">
    <name type="scientific">Marinobacter fuscus</name>
    <dbReference type="NCBI Taxonomy" id="2109942"/>
    <lineage>
        <taxon>Bacteria</taxon>
        <taxon>Pseudomonadati</taxon>
        <taxon>Pseudomonadota</taxon>
        <taxon>Gammaproteobacteria</taxon>
        <taxon>Pseudomonadales</taxon>
        <taxon>Marinobacteraceae</taxon>
        <taxon>Marinobacter</taxon>
    </lineage>
</organism>
<accession>A0A2T1KBU1</accession>
<dbReference type="EMBL" id="PXNP01000073">
    <property type="protein sequence ID" value="PSF07575.1"/>
    <property type="molecule type" value="Genomic_DNA"/>
</dbReference>
<reference evidence="2 3" key="1">
    <citation type="submission" date="2018-03" db="EMBL/GenBank/DDBJ databases">
        <title>Marinobacter brunus sp. nov., a marine bacterium of Gamma-proteobacteria isolated from the surface seawater of the South China Sea.</title>
        <authorList>
            <person name="Cheng H."/>
            <person name="Wu Y.-H."/>
            <person name="Xamxidin M."/>
            <person name="Xu X.-W."/>
        </authorList>
    </citation>
    <scope>NUCLEOTIDE SEQUENCE [LARGE SCALE GENOMIC DNA]</scope>
    <source>
        <strain evidence="2 3">NH169-3</strain>
    </source>
</reference>
<dbReference type="InterPro" id="IPR029068">
    <property type="entry name" value="Glyas_Bleomycin-R_OHBP_Dase"/>
</dbReference>